<comment type="caution">
    <text evidence="4">The sequence shown here is derived from an EMBL/GenBank/DDBJ whole genome shotgun (WGS) entry which is preliminary data.</text>
</comment>
<sequence length="749" mass="79112">MKIQMAKWLVATLVLTTTMSPSAALAEHTSKSSSFVDVGDVAKAKQDAILQASQQGLLDGDPNGQFRPRETLTRQELAALLVRALNLPLPAGPKSSYQDVAQGDWGSAYIEAVKQAGLMNGDGGSFRPNDSLTREELATVFARAVHAVGTHGGLDTQLRDQGKVSSWAGDAVDAAVRLGLIDTPDEQLNPTGLVQRQDIAGFLLDIFQSGERSATITKVEGDVVTIDGKPFLVDDKLKKLLGDRNQQALVGAVLKYKSTNRSVGDLSELEIVQSGVTLDTSGATFDGSLRIAADKVAVKGNALQQVVLKKGVSSVTLDSAVKQVVLDTDQKVTLNGTGKLQELQVTNIHAQVVVGNSVSIEKIQLPDNVKLSQVIQNLDQVKRQIKDVQGGVDDRSNQTPSPTPTPAPTPVNHKPTVVTQPGDLTKVVTGGPMTVSVANVFADADGDALTYTAVSSATNVATVVVNGSQLVITPVNAGTSEIAVTADDGKGGTEQVKFHVTFEPVVLPPVNHAPTVQNVITPVTVTVGDNSQSVSLANVFTDADADMLTLDAVSSATDVATVSVDGNDLAITPLQAGTTTITVSANDGNGGVVQTTFTITVEEIKTLFFSELVWGQDDPNLQIIELFNPTGQPLDASKIRIERMNGGAPIVIENSTVPASGTFTIGESFYFGDVAVDYNSMMNFYEDDSQPVELHLFYDNVLVDIAIFTPHKSLGRVSGTVHGTTSAYDSAQWNDEGVDNVDDLGQYTP</sequence>
<keyword evidence="5" id="KW-1185">Reference proteome</keyword>
<protein>
    <submittedName>
        <fullName evidence="4">S-layer family protein</fullName>
    </submittedName>
</protein>
<dbReference type="PANTHER" id="PTHR43308">
    <property type="entry name" value="OUTER MEMBRANE PROTEIN ALPHA-RELATED"/>
    <property type="match status" value="1"/>
</dbReference>
<feature type="signal peptide" evidence="2">
    <location>
        <begin position="1"/>
        <end position="26"/>
    </location>
</feature>
<dbReference type="Pfam" id="PF17963">
    <property type="entry name" value="Big_9"/>
    <property type="match status" value="1"/>
</dbReference>
<dbReference type="SUPFAM" id="SSF49313">
    <property type="entry name" value="Cadherin-like"/>
    <property type="match status" value="1"/>
</dbReference>
<dbReference type="Pfam" id="PF00395">
    <property type="entry name" value="SLH"/>
    <property type="match status" value="3"/>
</dbReference>
<evidence type="ECO:0000313" key="4">
    <source>
        <dbReference type="EMBL" id="PWK14903.1"/>
    </source>
</evidence>
<proteinExistence type="predicted"/>
<keyword evidence="2" id="KW-0732">Signal</keyword>
<dbReference type="PANTHER" id="PTHR43308:SF5">
    <property type="entry name" value="S-LAYER PROTEIN _ PEPTIDOGLYCAN ENDO-BETA-N-ACETYLGLUCOSAMINIDASE"/>
    <property type="match status" value="1"/>
</dbReference>
<organism evidence="4 5">
    <name type="scientific">Tumebacillus permanentifrigoris</name>
    <dbReference type="NCBI Taxonomy" id="378543"/>
    <lineage>
        <taxon>Bacteria</taxon>
        <taxon>Bacillati</taxon>
        <taxon>Bacillota</taxon>
        <taxon>Bacilli</taxon>
        <taxon>Bacillales</taxon>
        <taxon>Alicyclobacillaceae</taxon>
        <taxon>Tumebacillus</taxon>
    </lineage>
</organism>
<dbReference type="InterPro" id="IPR015919">
    <property type="entry name" value="Cadherin-like_sf"/>
</dbReference>
<feature type="region of interest" description="Disordered" evidence="1">
    <location>
        <begin position="389"/>
        <end position="414"/>
    </location>
</feature>
<feature type="domain" description="SLH" evidence="3">
    <location>
        <begin position="93"/>
        <end position="155"/>
    </location>
</feature>
<dbReference type="AlphaFoldDB" id="A0A316DCI8"/>
<dbReference type="OrthoDB" id="57539at2"/>
<feature type="domain" description="SLH" evidence="3">
    <location>
        <begin position="32"/>
        <end position="92"/>
    </location>
</feature>
<dbReference type="SMART" id="SM00635">
    <property type="entry name" value="BID_2"/>
    <property type="match status" value="2"/>
</dbReference>
<dbReference type="RefSeq" id="WP_109687292.1">
    <property type="nucleotide sequence ID" value="NZ_QGGL01000004.1"/>
</dbReference>
<reference evidence="4 5" key="1">
    <citation type="submission" date="2018-05" db="EMBL/GenBank/DDBJ databases">
        <title>Genomic Encyclopedia of Type Strains, Phase IV (KMG-IV): sequencing the most valuable type-strain genomes for metagenomic binning, comparative biology and taxonomic classification.</title>
        <authorList>
            <person name="Goeker M."/>
        </authorList>
    </citation>
    <scope>NUCLEOTIDE SEQUENCE [LARGE SCALE GENOMIC DNA]</scope>
    <source>
        <strain evidence="4 5">DSM 18773</strain>
    </source>
</reference>
<dbReference type="InterPro" id="IPR051465">
    <property type="entry name" value="Cell_Envelope_Struct_Comp"/>
</dbReference>
<dbReference type="InterPro" id="IPR003343">
    <property type="entry name" value="Big_2"/>
</dbReference>
<dbReference type="EMBL" id="QGGL01000004">
    <property type="protein sequence ID" value="PWK14903.1"/>
    <property type="molecule type" value="Genomic_DNA"/>
</dbReference>
<dbReference type="Gene3D" id="2.60.40.10">
    <property type="entry name" value="Immunoglobulins"/>
    <property type="match status" value="2"/>
</dbReference>
<gene>
    <name evidence="4" type="ORF">C7459_104105</name>
</gene>
<name>A0A316DCI8_9BACL</name>
<evidence type="ECO:0000256" key="2">
    <source>
        <dbReference type="SAM" id="SignalP"/>
    </source>
</evidence>
<dbReference type="Proteomes" id="UP000245634">
    <property type="component" value="Unassembled WGS sequence"/>
</dbReference>
<accession>A0A316DCI8</accession>
<feature type="chain" id="PRO_5016254991" evidence="2">
    <location>
        <begin position="27"/>
        <end position="749"/>
    </location>
</feature>
<dbReference type="PROSITE" id="PS51272">
    <property type="entry name" value="SLH"/>
    <property type="match status" value="2"/>
</dbReference>
<dbReference type="InterPro" id="IPR001119">
    <property type="entry name" value="SLH_dom"/>
</dbReference>
<evidence type="ECO:0000259" key="3">
    <source>
        <dbReference type="PROSITE" id="PS51272"/>
    </source>
</evidence>
<evidence type="ECO:0000256" key="1">
    <source>
        <dbReference type="SAM" id="MobiDB-lite"/>
    </source>
</evidence>
<dbReference type="GO" id="GO:0005509">
    <property type="term" value="F:calcium ion binding"/>
    <property type="evidence" value="ECO:0007669"/>
    <property type="project" value="InterPro"/>
</dbReference>
<evidence type="ECO:0000313" key="5">
    <source>
        <dbReference type="Proteomes" id="UP000245634"/>
    </source>
</evidence>
<dbReference type="GO" id="GO:0016020">
    <property type="term" value="C:membrane"/>
    <property type="evidence" value="ECO:0007669"/>
    <property type="project" value="InterPro"/>
</dbReference>
<dbReference type="InterPro" id="IPR013783">
    <property type="entry name" value="Ig-like_fold"/>
</dbReference>